<sequence>MSAANPFPRTEVTHPITKHVDVLLAGDSYLRTCIEAATELGIDRTQFALNEAISFRVAEQEIHRNTWICCLCQGTYSLLGFQYHVCGYEAAVMTATMLMYTVPQQYMVADSVTTLQYLKTGTEMANNGWASLMWKLLTQHIVTLFLTCMNEVDLPMRQILEEDLLEDSIVSSPQTRANLEAHVRALERAAAEEYESDESE</sequence>
<evidence type="ECO:0000313" key="1">
    <source>
        <dbReference type="EMBL" id="EJT97697.1"/>
    </source>
</evidence>
<gene>
    <name evidence="1" type="ORF">DACRYDRAFT_25047</name>
</gene>
<dbReference type="Proteomes" id="UP000030653">
    <property type="component" value="Unassembled WGS sequence"/>
</dbReference>
<accession>M5G1U0</accession>
<dbReference type="EMBL" id="JH795876">
    <property type="protein sequence ID" value="EJT97697.1"/>
    <property type="molecule type" value="Genomic_DNA"/>
</dbReference>
<dbReference type="RefSeq" id="XP_040624595.1">
    <property type="nucleotide sequence ID" value="XM_040773981.1"/>
</dbReference>
<dbReference type="OrthoDB" id="3356812at2759"/>
<evidence type="ECO:0000313" key="2">
    <source>
        <dbReference type="Proteomes" id="UP000030653"/>
    </source>
</evidence>
<dbReference type="GeneID" id="63689043"/>
<dbReference type="HOGENOM" id="CLU_1366220_0_0_1"/>
<organism evidence="1 2">
    <name type="scientific">Dacryopinax primogenitus (strain DJM 731)</name>
    <name type="common">Brown rot fungus</name>
    <dbReference type="NCBI Taxonomy" id="1858805"/>
    <lineage>
        <taxon>Eukaryota</taxon>
        <taxon>Fungi</taxon>
        <taxon>Dikarya</taxon>
        <taxon>Basidiomycota</taxon>
        <taxon>Agaricomycotina</taxon>
        <taxon>Dacrymycetes</taxon>
        <taxon>Dacrymycetales</taxon>
        <taxon>Dacrymycetaceae</taxon>
        <taxon>Dacryopinax</taxon>
    </lineage>
</organism>
<dbReference type="AlphaFoldDB" id="M5G1U0"/>
<proteinExistence type="predicted"/>
<protein>
    <submittedName>
        <fullName evidence="1">Uncharacterized protein</fullName>
    </submittedName>
</protein>
<name>M5G1U0_DACPD</name>
<reference evidence="1 2" key="1">
    <citation type="journal article" date="2012" name="Science">
        <title>The Paleozoic origin of enzymatic lignin decomposition reconstructed from 31 fungal genomes.</title>
        <authorList>
            <person name="Floudas D."/>
            <person name="Binder M."/>
            <person name="Riley R."/>
            <person name="Barry K."/>
            <person name="Blanchette R.A."/>
            <person name="Henrissat B."/>
            <person name="Martinez A.T."/>
            <person name="Otillar R."/>
            <person name="Spatafora J.W."/>
            <person name="Yadav J.S."/>
            <person name="Aerts A."/>
            <person name="Benoit I."/>
            <person name="Boyd A."/>
            <person name="Carlson A."/>
            <person name="Copeland A."/>
            <person name="Coutinho P.M."/>
            <person name="de Vries R.P."/>
            <person name="Ferreira P."/>
            <person name="Findley K."/>
            <person name="Foster B."/>
            <person name="Gaskell J."/>
            <person name="Glotzer D."/>
            <person name="Gorecki P."/>
            <person name="Heitman J."/>
            <person name="Hesse C."/>
            <person name="Hori C."/>
            <person name="Igarashi K."/>
            <person name="Jurgens J.A."/>
            <person name="Kallen N."/>
            <person name="Kersten P."/>
            <person name="Kohler A."/>
            <person name="Kuees U."/>
            <person name="Kumar T.K.A."/>
            <person name="Kuo A."/>
            <person name="LaButti K."/>
            <person name="Larrondo L.F."/>
            <person name="Lindquist E."/>
            <person name="Ling A."/>
            <person name="Lombard V."/>
            <person name="Lucas S."/>
            <person name="Lundell T."/>
            <person name="Martin R."/>
            <person name="McLaughlin D.J."/>
            <person name="Morgenstern I."/>
            <person name="Morin E."/>
            <person name="Murat C."/>
            <person name="Nagy L.G."/>
            <person name="Nolan M."/>
            <person name="Ohm R.A."/>
            <person name="Patyshakuliyeva A."/>
            <person name="Rokas A."/>
            <person name="Ruiz-Duenas F.J."/>
            <person name="Sabat G."/>
            <person name="Salamov A."/>
            <person name="Samejima M."/>
            <person name="Schmutz J."/>
            <person name="Slot J.C."/>
            <person name="St John F."/>
            <person name="Stenlid J."/>
            <person name="Sun H."/>
            <person name="Sun S."/>
            <person name="Syed K."/>
            <person name="Tsang A."/>
            <person name="Wiebenga A."/>
            <person name="Young D."/>
            <person name="Pisabarro A."/>
            <person name="Eastwood D.C."/>
            <person name="Martin F."/>
            <person name="Cullen D."/>
            <person name="Grigoriev I.V."/>
            <person name="Hibbett D.S."/>
        </authorList>
    </citation>
    <scope>NUCLEOTIDE SEQUENCE [LARGE SCALE GENOMIC DNA]</scope>
    <source>
        <strain evidence="1 2">DJM-731 SS1</strain>
    </source>
</reference>
<keyword evidence="2" id="KW-1185">Reference proteome</keyword>